<evidence type="ECO:0000313" key="5">
    <source>
        <dbReference type="Proteomes" id="UP000727407"/>
    </source>
</evidence>
<dbReference type="InterPro" id="IPR000073">
    <property type="entry name" value="AB_hydrolase_1"/>
</dbReference>
<accession>A0A8J4U322</accession>
<gene>
    <name evidence="4" type="primary">serhl2</name>
    <name evidence="4" type="ORF">DAT39_001038</name>
</gene>
<evidence type="ECO:0000259" key="3">
    <source>
        <dbReference type="Pfam" id="PF00561"/>
    </source>
</evidence>
<dbReference type="InterPro" id="IPR029058">
    <property type="entry name" value="AB_hydrolase_fold"/>
</dbReference>
<dbReference type="EMBL" id="QNUK01000006">
    <property type="protein sequence ID" value="KAF5909236.1"/>
    <property type="molecule type" value="Genomic_DNA"/>
</dbReference>
<feature type="domain" description="AB hydrolase-1" evidence="3">
    <location>
        <begin position="46"/>
        <end position="150"/>
    </location>
</feature>
<feature type="non-terminal residue" evidence="4">
    <location>
        <position position="281"/>
    </location>
</feature>
<sequence>MIKALKGVRHLAMTTMKQPVTVSEFRMPVPWGEMRGRVWGPDHGRPVLCLHGWSDNSGSFNSLIPLLPPDWRCVAVDLPGHGLSSHRPAGNFYMFPDYISDIRRVIDVLQWKRFSIIGHSMGGNIGGMLCALYPDMVEALVLMDSYGFLPIDVKRISLIMARGIEEMIEYEKKLADRKERIYTYEAAKERLKAANKFLSDKSVEILLERGVREVDGGVVFTRDIRINLTNIVRNTLEQCLQLQSQITSKVLVLRALHGLQETFPQQKELALPVLKGWTNPR</sequence>
<protein>
    <submittedName>
        <fullName evidence="4">Serine hydrolase-like protein 2 isoform X1</fullName>
    </submittedName>
</protein>
<evidence type="ECO:0000256" key="2">
    <source>
        <dbReference type="ARBA" id="ARBA00022801"/>
    </source>
</evidence>
<dbReference type="PANTHER" id="PTHR43798:SF14">
    <property type="entry name" value="SERINE HYDROLASE-LIKE PROTEIN DDB_G0286239"/>
    <property type="match status" value="1"/>
</dbReference>
<dbReference type="PANTHER" id="PTHR43798">
    <property type="entry name" value="MONOACYLGLYCEROL LIPASE"/>
    <property type="match status" value="1"/>
</dbReference>
<reference evidence="4" key="1">
    <citation type="submission" date="2020-07" db="EMBL/GenBank/DDBJ databases">
        <title>Clarias magur genome sequencing, assembly and annotation.</title>
        <authorList>
            <person name="Kushwaha B."/>
            <person name="Kumar R."/>
            <person name="Das P."/>
            <person name="Joshi C.G."/>
            <person name="Kumar D."/>
            <person name="Nagpure N.S."/>
            <person name="Pandey M."/>
            <person name="Agarwal S."/>
            <person name="Srivastava S."/>
            <person name="Singh M."/>
            <person name="Sahoo L."/>
            <person name="Jayasankar P."/>
            <person name="Meher P.K."/>
            <person name="Koringa P.G."/>
            <person name="Iquebal M.A."/>
            <person name="Das S.P."/>
            <person name="Bit A."/>
            <person name="Patnaik S."/>
            <person name="Patel N."/>
            <person name="Shah T.M."/>
            <person name="Hinsu A."/>
            <person name="Jena J.K."/>
        </authorList>
    </citation>
    <scope>NUCLEOTIDE SEQUENCE</scope>
    <source>
        <strain evidence="4">CIFAMagur01</strain>
        <tissue evidence="4">Testis</tissue>
    </source>
</reference>
<dbReference type="Proteomes" id="UP000727407">
    <property type="component" value="Unassembled WGS sequence"/>
</dbReference>
<organism evidence="4 5">
    <name type="scientific">Clarias magur</name>
    <name type="common">Asian catfish</name>
    <name type="synonym">Macropteronotus magur</name>
    <dbReference type="NCBI Taxonomy" id="1594786"/>
    <lineage>
        <taxon>Eukaryota</taxon>
        <taxon>Metazoa</taxon>
        <taxon>Chordata</taxon>
        <taxon>Craniata</taxon>
        <taxon>Vertebrata</taxon>
        <taxon>Euteleostomi</taxon>
        <taxon>Actinopterygii</taxon>
        <taxon>Neopterygii</taxon>
        <taxon>Teleostei</taxon>
        <taxon>Ostariophysi</taxon>
        <taxon>Siluriformes</taxon>
        <taxon>Clariidae</taxon>
        <taxon>Clarias</taxon>
    </lineage>
</organism>
<dbReference type="OrthoDB" id="190201at2759"/>
<dbReference type="Gene3D" id="3.40.50.1820">
    <property type="entry name" value="alpha/beta hydrolase"/>
    <property type="match status" value="1"/>
</dbReference>
<dbReference type="SUPFAM" id="SSF53474">
    <property type="entry name" value="alpha/beta-Hydrolases"/>
    <property type="match status" value="1"/>
</dbReference>
<dbReference type="GO" id="GO:0016020">
    <property type="term" value="C:membrane"/>
    <property type="evidence" value="ECO:0007669"/>
    <property type="project" value="TreeGrafter"/>
</dbReference>
<name>A0A8J4U322_CLAMG</name>
<dbReference type="PRINTS" id="PR00111">
    <property type="entry name" value="ABHYDROLASE"/>
</dbReference>
<dbReference type="InterPro" id="IPR050266">
    <property type="entry name" value="AB_hydrolase_sf"/>
</dbReference>
<keyword evidence="2 4" id="KW-0378">Hydrolase</keyword>
<evidence type="ECO:0000313" key="4">
    <source>
        <dbReference type="EMBL" id="KAF5909236.1"/>
    </source>
</evidence>
<dbReference type="GO" id="GO:0016787">
    <property type="term" value="F:hydrolase activity"/>
    <property type="evidence" value="ECO:0007669"/>
    <property type="project" value="UniProtKB-KW"/>
</dbReference>
<evidence type="ECO:0000256" key="1">
    <source>
        <dbReference type="ARBA" id="ARBA00008645"/>
    </source>
</evidence>
<dbReference type="Pfam" id="PF00561">
    <property type="entry name" value="Abhydrolase_1"/>
    <property type="match status" value="1"/>
</dbReference>
<comment type="caution">
    <text evidence="4">The sequence shown here is derived from an EMBL/GenBank/DDBJ whole genome shotgun (WGS) entry which is preliminary data.</text>
</comment>
<dbReference type="AlphaFoldDB" id="A0A8J4U322"/>
<proteinExistence type="inferred from homology"/>
<comment type="similarity">
    <text evidence="1">Belongs to the AB hydrolase superfamily.</text>
</comment>
<keyword evidence="5" id="KW-1185">Reference proteome</keyword>